<evidence type="ECO:0000313" key="4">
    <source>
        <dbReference type="Proteomes" id="UP000196878"/>
    </source>
</evidence>
<proteinExistence type="inferred from homology"/>
<dbReference type="Gene3D" id="2.60.40.2500">
    <property type="match status" value="1"/>
</dbReference>
<dbReference type="Proteomes" id="UP000196878">
    <property type="component" value="Unassembled WGS sequence"/>
</dbReference>
<name>A0A212AAS6_9RHOB</name>
<dbReference type="OrthoDB" id="9815808at2"/>
<sequence length="227" mass="24943">MPARAGPDARVQTVSFHDTDVVRINTGLVTNTAVEFARGEAIRSVLVGDSESYEIDVLSSGNVISIKPLIGQAATNMTVYTDRRTYSFFLSEGTGRPPFRVSFVYPGETRRAATSAAPDLLRARDVAYQWKGQAADIRPLRVWNNGEATFFEFAGATVPSIFGVDGAGKERSVNPTTRGNVVRVRGLGHEFTLRHGDEVICIRRVQGTPIRDPQLVQALALREAHWR</sequence>
<dbReference type="InterPro" id="IPR033645">
    <property type="entry name" value="VirB9/CagX/TrbG_C"/>
</dbReference>
<dbReference type="AlphaFoldDB" id="A0A212AAS6"/>
<protein>
    <submittedName>
        <fullName evidence="3">Conjugal transfer protein TrbG</fullName>
    </submittedName>
</protein>
<accession>A0A212AAS6</accession>
<organism evidence="3 4">
    <name type="scientific">Haematobacter genomosp. 1</name>
    <dbReference type="NCBI Taxonomy" id="366618"/>
    <lineage>
        <taxon>Bacteria</taxon>
        <taxon>Pseudomonadati</taxon>
        <taxon>Pseudomonadota</taxon>
        <taxon>Alphaproteobacteria</taxon>
        <taxon>Rhodobacterales</taxon>
        <taxon>Paracoccaceae</taxon>
        <taxon>Haematobacter</taxon>
    </lineage>
</organism>
<evidence type="ECO:0000256" key="1">
    <source>
        <dbReference type="ARBA" id="ARBA00006135"/>
    </source>
</evidence>
<comment type="caution">
    <text evidence="3">The sequence shown here is derived from an EMBL/GenBank/DDBJ whole genome shotgun (WGS) entry which is preliminary data.</text>
</comment>
<dbReference type="EMBL" id="NIPW01000023">
    <property type="protein sequence ID" value="OWJ77141.1"/>
    <property type="molecule type" value="Genomic_DNA"/>
</dbReference>
<dbReference type="CDD" id="cd06911">
    <property type="entry name" value="VirB9_CagX_TrbG"/>
    <property type="match status" value="1"/>
</dbReference>
<keyword evidence="4" id="KW-1185">Reference proteome</keyword>
<dbReference type="Pfam" id="PF03524">
    <property type="entry name" value="CagX"/>
    <property type="match status" value="1"/>
</dbReference>
<dbReference type="InterPro" id="IPR038161">
    <property type="entry name" value="VirB9/CagX/TrbG_C_sf"/>
</dbReference>
<comment type="similarity">
    <text evidence="1">Belongs to the TrbG/VirB9 family.</text>
</comment>
<dbReference type="InterPro" id="IPR010258">
    <property type="entry name" value="Conjugal_tfr_TrbG/VirB9/CagX"/>
</dbReference>
<evidence type="ECO:0000256" key="2">
    <source>
        <dbReference type="ARBA" id="ARBA00022729"/>
    </source>
</evidence>
<keyword evidence="2" id="KW-0732">Signal</keyword>
<gene>
    <name evidence="3" type="ORF">CDV49_12025</name>
</gene>
<reference evidence="3 4" key="1">
    <citation type="submission" date="2016-12" db="EMBL/GenBank/DDBJ databases">
        <title>Comparison of Traditional DNA-DNA Hybridization with In Silico Genomic Analysis.</title>
        <authorList>
            <person name="Nicholson A.C."/>
            <person name="Humrighouse B.W."/>
            <person name="Graziano J."/>
            <person name="Lasker B."/>
            <person name="Whitney A.M."/>
            <person name="Mcquiston J.R."/>
        </authorList>
    </citation>
    <scope>NUCLEOTIDE SEQUENCE [LARGE SCALE GENOMIC DNA]</scope>
    <source>
        <strain evidence="3 4">H2240</strain>
    </source>
</reference>
<evidence type="ECO:0000313" key="3">
    <source>
        <dbReference type="EMBL" id="OWJ77141.1"/>
    </source>
</evidence>